<evidence type="ECO:0000313" key="3">
    <source>
        <dbReference type="Proteomes" id="UP000324222"/>
    </source>
</evidence>
<proteinExistence type="predicted"/>
<feature type="compositionally biased region" description="Polar residues" evidence="1">
    <location>
        <begin position="1"/>
        <end position="10"/>
    </location>
</feature>
<accession>A0A5B7IKN0</accession>
<reference evidence="2 3" key="1">
    <citation type="submission" date="2019-05" db="EMBL/GenBank/DDBJ databases">
        <title>Another draft genome of Portunus trituberculatus and its Hox gene families provides insights of decapod evolution.</title>
        <authorList>
            <person name="Jeong J.-H."/>
            <person name="Song I."/>
            <person name="Kim S."/>
            <person name="Choi T."/>
            <person name="Kim D."/>
            <person name="Ryu S."/>
            <person name="Kim W."/>
        </authorList>
    </citation>
    <scope>NUCLEOTIDE SEQUENCE [LARGE SCALE GENOMIC DNA]</scope>
    <source>
        <tissue evidence="2">Muscle</tissue>
    </source>
</reference>
<protein>
    <submittedName>
        <fullName evidence="2">Uncharacterized protein</fullName>
    </submittedName>
</protein>
<evidence type="ECO:0000256" key="1">
    <source>
        <dbReference type="SAM" id="MobiDB-lite"/>
    </source>
</evidence>
<comment type="caution">
    <text evidence="2">The sequence shown here is derived from an EMBL/GenBank/DDBJ whole genome shotgun (WGS) entry which is preliminary data.</text>
</comment>
<feature type="region of interest" description="Disordered" evidence="1">
    <location>
        <begin position="83"/>
        <end position="105"/>
    </location>
</feature>
<feature type="compositionally biased region" description="Basic residues" evidence="1">
    <location>
        <begin position="43"/>
        <end position="58"/>
    </location>
</feature>
<feature type="compositionally biased region" description="Basic and acidic residues" evidence="1">
    <location>
        <begin position="18"/>
        <end position="35"/>
    </location>
</feature>
<name>A0A5B7IKN0_PORTR</name>
<feature type="region of interest" description="Disordered" evidence="1">
    <location>
        <begin position="1"/>
        <end position="60"/>
    </location>
</feature>
<evidence type="ECO:0000313" key="2">
    <source>
        <dbReference type="EMBL" id="MPC84382.1"/>
    </source>
</evidence>
<dbReference type="Proteomes" id="UP000324222">
    <property type="component" value="Unassembled WGS sequence"/>
</dbReference>
<sequence>MRPQYSTPAQSLKPPQVLRDEKHLAPLKHTQEMESTRQSSTNHKNRTLHRRMRRKRGKQGPMYTDAWLAFRWPPLLPRHSATSREKILGAKNQGRLQTKEDSGFI</sequence>
<organism evidence="2 3">
    <name type="scientific">Portunus trituberculatus</name>
    <name type="common">Swimming crab</name>
    <name type="synonym">Neptunus trituberculatus</name>
    <dbReference type="NCBI Taxonomy" id="210409"/>
    <lineage>
        <taxon>Eukaryota</taxon>
        <taxon>Metazoa</taxon>
        <taxon>Ecdysozoa</taxon>
        <taxon>Arthropoda</taxon>
        <taxon>Crustacea</taxon>
        <taxon>Multicrustacea</taxon>
        <taxon>Malacostraca</taxon>
        <taxon>Eumalacostraca</taxon>
        <taxon>Eucarida</taxon>
        <taxon>Decapoda</taxon>
        <taxon>Pleocyemata</taxon>
        <taxon>Brachyura</taxon>
        <taxon>Eubrachyura</taxon>
        <taxon>Portunoidea</taxon>
        <taxon>Portunidae</taxon>
        <taxon>Portuninae</taxon>
        <taxon>Portunus</taxon>
    </lineage>
</organism>
<gene>
    <name evidence="2" type="ORF">E2C01_079120</name>
</gene>
<keyword evidence="3" id="KW-1185">Reference proteome</keyword>
<dbReference type="EMBL" id="VSRR010065337">
    <property type="protein sequence ID" value="MPC84382.1"/>
    <property type="molecule type" value="Genomic_DNA"/>
</dbReference>
<dbReference type="AlphaFoldDB" id="A0A5B7IKN0"/>